<accession>A0A6S6VXF7</accession>
<dbReference type="EMBL" id="HG992979">
    <property type="protein sequence ID" value="CAE7024749.1"/>
    <property type="molecule type" value="Genomic_DNA"/>
</dbReference>
<protein>
    <submittedName>
        <fullName evidence="1">NAD-binding protein</fullName>
    </submittedName>
</protein>
<organism evidence="1 2">
    <name type="scientific">Pyrenophora teres f. teres</name>
    <dbReference type="NCBI Taxonomy" id="97479"/>
    <lineage>
        <taxon>Eukaryota</taxon>
        <taxon>Fungi</taxon>
        <taxon>Dikarya</taxon>
        <taxon>Ascomycota</taxon>
        <taxon>Pezizomycotina</taxon>
        <taxon>Dothideomycetes</taxon>
        <taxon>Pleosporomycetidae</taxon>
        <taxon>Pleosporales</taxon>
        <taxon>Pleosporineae</taxon>
        <taxon>Pleosporaceae</taxon>
        <taxon>Pyrenophora</taxon>
    </lineage>
</organism>
<name>A0A6S6VXF7_9PLEO</name>
<dbReference type="Proteomes" id="UP000472372">
    <property type="component" value="Chromosome 3"/>
</dbReference>
<proteinExistence type="predicted"/>
<evidence type="ECO:0000313" key="1">
    <source>
        <dbReference type="EMBL" id="CAE7024749.1"/>
    </source>
</evidence>
<gene>
    <name evidence="1" type="ORF">PTTW11_03805</name>
</gene>
<reference evidence="1" key="1">
    <citation type="submission" date="2021-02" db="EMBL/GenBank/DDBJ databases">
        <authorList>
            <person name="Syme A R."/>
            <person name="Syme A R."/>
            <person name="Moolhuijzen P."/>
        </authorList>
    </citation>
    <scope>NUCLEOTIDE SEQUENCE</scope>
    <source>
        <strain evidence="1">W1-1</strain>
    </source>
</reference>
<sequence length="211" mass="23245">MPSSGLAILIGAGPATGTGIASVLTSPTHGNLAVALLSRRPENLQAVISKVRSASPDAMLEAFASDTSKAFANIKAHDSLKGLNLTLAIYSIKYSSKKPSLEETREDFEESLETGSGKERHIHFYGYPWRSLMQCAIRRLWCWSRICPSTSANFAHAIANGIIVDEDGEDQKWGKKMSADAVGETYFWLHQQKPCLWTHKLDMRPACEKFS</sequence>
<dbReference type="PANTHER" id="PTHR43431">
    <property type="entry name" value="OXIDOREDUCTASE, SHORT CHAIN DEHYDROGENASE/REDUCTASE FAMILY (AFU_ORTHOLOGUE AFUA_5G14000)"/>
    <property type="match status" value="1"/>
</dbReference>
<evidence type="ECO:0000313" key="2">
    <source>
        <dbReference type="Proteomes" id="UP000472372"/>
    </source>
</evidence>
<dbReference type="AlphaFoldDB" id="A0A6S6VXF7"/>
<dbReference type="PANTHER" id="PTHR43431:SF7">
    <property type="entry name" value="OXIDOREDUCTASE, SHORT CHAIN DEHYDROGENASE_REDUCTASE FAMILY (AFU_ORTHOLOGUE AFUA_5G14000)"/>
    <property type="match status" value="1"/>
</dbReference>